<dbReference type="SUPFAM" id="SSF88946">
    <property type="entry name" value="Sigma2 domain of RNA polymerase sigma factors"/>
    <property type="match status" value="1"/>
</dbReference>
<dbReference type="InterPro" id="IPR036388">
    <property type="entry name" value="WH-like_DNA-bd_sf"/>
</dbReference>
<feature type="domain" description="RNA polymerase sigma-70 region 2" evidence="6">
    <location>
        <begin position="17"/>
        <end position="84"/>
    </location>
</feature>
<comment type="caution">
    <text evidence="8">The sequence shown here is derived from an EMBL/GenBank/DDBJ whole genome shotgun (WGS) entry which is preliminary data.</text>
</comment>
<gene>
    <name evidence="8" type="primary">rpoE_2</name>
    <name evidence="8" type="ORF">PHY01_10100</name>
</gene>
<evidence type="ECO:0000256" key="4">
    <source>
        <dbReference type="ARBA" id="ARBA00023125"/>
    </source>
</evidence>
<dbReference type="GO" id="GO:0003677">
    <property type="term" value="F:DNA binding"/>
    <property type="evidence" value="ECO:0007669"/>
    <property type="project" value="UniProtKB-KW"/>
</dbReference>
<name>A0A4Y3WIH2_9PSEU</name>
<dbReference type="Proteomes" id="UP000320338">
    <property type="component" value="Unassembled WGS sequence"/>
</dbReference>
<dbReference type="PANTHER" id="PTHR43133:SF8">
    <property type="entry name" value="RNA POLYMERASE SIGMA FACTOR HI_1459-RELATED"/>
    <property type="match status" value="1"/>
</dbReference>
<keyword evidence="9" id="KW-1185">Reference proteome</keyword>
<evidence type="ECO:0000313" key="8">
    <source>
        <dbReference type="EMBL" id="GEC18727.1"/>
    </source>
</evidence>
<dbReference type="Pfam" id="PF08281">
    <property type="entry name" value="Sigma70_r4_2"/>
    <property type="match status" value="1"/>
</dbReference>
<dbReference type="GO" id="GO:0006352">
    <property type="term" value="P:DNA-templated transcription initiation"/>
    <property type="evidence" value="ECO:0007669"/>
    <property type="project" value="InterPro"/>
</dbReference>
<evidence type="ECO:0000256" key="1">
    <source>
        <dbReference type="ARBA" id="ARBA00010641"/>
    </source>
</evidence>
<protein>
    <submittedName>
        <fullName evidence="8">RNA polymerase sigma24 factor</fullName>
    </submittedName>
</protein>
<dbReference type="InterPro" id="IPR013324">
    <property type="entry name" value="RNA_pol_sigma_r3/r4-like"/>
</dbReference>
<dbReference type="Gene3D" id="1.10.10.10">
    <property type="entry name" value="Winged helix-like DNA-binding domain superfamily/Winged helix DNA-binding domain"/>
    <property type="match status" value="1"/>
</dbReference>
<evidence type="ECO:0000313" key="9">
    <source>
        <dbReference type="Proteomes" id="UP000320338"/>
    </source>
</evidence>
<dbReference type="InterPro" id="IPR014284">
    <property type="entry name" value="RNA_pol_sigma-70_dom"/>
</dbReference>
<evidence type="ECO:0000256" key="2">
    <source>
        <dbReference type="ARBA" id="ARBA00023015"/>
    </source>
</evidence>
<dbReference type="Gene3D" id="1.10.1740.10">
    <property type="match status" value="1"/>
</dbReference>
<organism evidence="8 9">
    <name type="scientific">Pseudonocardia hydrocarbonoxydans</name>
    <dbReference type="NCBI Taxonomy" id="76726"/>
    <lineage>
        <taxon>Bacteria</taxon>
        <taxon>Bacillati</taxon>
        <taxon>Actinomycetota</taxon>
        <taxon>Actinomycetes</taxon>
        <taxon>Pseudonocardiales</taxon>
        <taxon>Pseudonocardiaceae</taxon>
        <taxon>Pseudonocardia</taxon>
    </lineage>
</organism>
<evidence type="ECO:0000256" key="5">
    <source>
        <dbReference type="ARBA" id="ARBA00023163"/>
    </source>
</evidence>
<dbReference type="EMBL" id="BJNG01000008">
    <property type="protein sequence ID" value="GEC18727.1"/>
    <property type="molecule type" value="Genomic_DNA"/>
</dbReference>
<dbReference type="InterPro" id="IPR007627">
    <property type="entry name" value="RNA_pol_sigma70_r2"/>
</dbReference>
<reference evidence="8 9" key="1">
    <citation type="submission" date="2019-06" db="EMBL/GenBank/DDBJ databases">
        <title>Whole genome shotgun sequence of Pseudonocardia hydrocarbonoxydans NBRC 14498.</title>
        <authorList>
            <person name="Hosoyama A."/>
            <person name="Uohara A."/>
            <person name="Ohji S."/>
            <person name="Ichikawa N."/>
        </authorList>
    </citation>
    <scope>NUCLEOTIDE SEQUENCE [LARGE SCALE GENOMIC DNA]</scope>
    <source>
        <strain evidence="8 9">NBRC 14498</strain>
    </source>
</reference>
<dbReference type="InterPro" id="IPR013325">
    <property type="entry name" value="RNA_pol_sigma_r2"/>
</dbReference>
<comment type="similarity">
    <text evidence="1">Belongs to the sigma-70 factor family. ECF subfamily.</text>
</comment>
<evidence type="ECO:0000259" key="7">
    <source>
        <dbReference type="Pfam" id="PF08281"/>
    </source>
</evidence>
<proteinExistence type="inferred from homology"/>
<keyword evidence="2" id="KW-0805">Transcription regulation</keyword>
<keyword evidence="3" id="KW-0731">Sigma factor</keyword>
<keyword evidence="5" id="KW-0804">Transcription</keyword>
<dbReference type="SUPFAM" id="SSF88659">
    <property type="entry name" value="Sigma3 and sigma4 domains of RNA polymerase sigma factors"/>
    <property type="match status" value="1"/>
</dbReference>
<dbReference type="GO" id="GO:0016987">
    <property type="term" value="F:sigma factor activity"/>
    <property type="evidence" value="ECO:0007669"/>
    <property type="project" value="UniProtKB-KW"/>
</dbReference>
<dbReference type="PANTHER" id="PTHR43133">
    <property type="entry name" value="RNA POLYMERASE ECF-TYPE SIGMA FACTO"/>
    <property type="match status" value="1"/>
</dbReference>
<evidence type="ECO:0000259" key="6">
    <source>
        <dbReference type="Pfam" id="PF04542"/>
    </source>
</evidence>
<dbReference type="OrthoDB" id="5243336at2"/>
<dbReference type="Pfam" id="PF04542">
    <property type="entry name" value="Sigma70_r2"/>
    <property type="match status" value="1"/>
</dbReference>
<evidence type="ECO:0000256" key="3">
    <source>
        <dbReference type="ARBA" id="ARBA00023082"/>
    </source>
</evidence>
<dbReference type="InterPro" id="IPR039425">
    <property type="entry name" value="RNA_pol_sigma-70-like"/>
</dbReference>
<dbReference type="RefSeq" id="WP_141277343.1">
    <property type="nucleotide sequence ID" value="NZ_BAAARZ010000067.1"/>
</dbReference>
<dbReference type="NCBIfam" id="TIGR02937">
    <property type="entry name" value="sigma70-ECF"/>
    <property type="match status" value="1"/>
</dbReference>
<accession>A0A4Y3WIH2</accession>
<feature type="domain" description="RNA polymerase sigma factor 70 region 4 type 2" evidence="7">
    <location>
        <begin position="113"/>
        <end position="160"/>
    </location>
</feature>
<keyword evidence="4" id="KW-0238">DNA-binding</keyword>
<dbReference type="AlphaFoldDB" id="A0A4Y3WIH2"/>
<sequence>MSPAAVRPEPGPALLALYDEALPQVYGYLIARCGRRALAEDLTAETFLAAVTASRRQPPPAMGVGWLIGIARHKLVDHWRAAEREERGLRAVEELTEPFDDPWEEHVDAVVARQVLDTLTALHRAALTLRYLDGLPVPEVARALGRTVRATESLLARARTAFRRGYEGGAR</sequence>
<dbReference type="InterPro" id="IPR013249">
    <property type="entry name" value="RNA_pol_sigma70_r4_t2"/>
</dbReference>